<dbReference type="Proteomes" id="UP001144396">
    <property type="component" value="Unassembled WGS sequence"/>
</dbReference>
<evidence type="ECO:0000256" key="1">
    <source>
        <dbReference type="ARBA" id="ARBA00008520"/>
    </source>
</evidence>
<sequence>MIDNNTPVTALTTRARPRSRGLWAAATVAVSGLLLAGCSTASDDPAAESDTLVLQVQAGAEANVAGFLSVFEEQYPDVTVETQAVSQTAKTGSNLQVLTSSSAPDVAVVPTNTQVFSELTAAGELVPLDDVWEAADLDARYGESLAAALKTAGTPYVVSYDSTIYNVVYYNKDLFAELGIPEPENHRFESLDELEATVTALKEGGKQGLAIGPADNYQSSWMIDAYLPTSSTPEELENYLTSWQEGVEQTISYTDEPFLRAIEQIKAMGEADLFQDGYLGQDVATAQSLFVQGAAGMMLNGQYAAQPFIDEGMTDEFGWAMLPPVDPGAMTQLTLYNGDAFAIPARAKNPDLAKKFLEVVMSVEAQETLIEKGALPSINDVPAESYSVMIPQVQEMLADVAEFGGQPGWTSVVPGGLGQQLVDPRIQEMLNGNETPAGVGQTVEDMLTEMRAE</sequence>
<comment type="similarity">
    <text evidence="1">Belongs to the bacterial solute-binding protein 1 family.</text>
</comment>
<dbReference type="PANTHER" id="PTHR43649:SF29">
    <property type="entry name" value="OSMOPROTECTIVE COMPOUNDS-BINDING PROTEIN GGTB"/>
    <property type="match status" value="1"/>
</dbReference>
<name>A0A9W6FQI5_9MICO</name>
<evidence type="ECO:0000313" key="4">
    <source>
        <dbReference type="EMBL" id="GLI26657.1"/>
    </source>
</evidence>
<dbReference type="InterPro" id="IPR050490">
    <property type="entry name" value="Bact_solute-bd_prot1"/>
</dbReference>
<keyword evidence="5" id="KW-1185">Reference proteome</keyword>
<evidence type="ECO:0000256" key="3">
    <source>
        <dbReference type="SAM" id="SignalP"/>
    </source>
</evidence>
<dbReference type="RefSeq" id="WP_281882674.1">
    <property type="nucleotide sequence ID" value="NZ_BSDP01000001.1"/>
</dbReference>
<dbReference type="InterPro" id="IPR006059">
    <property type="entry name" value="SBP"/>
</dbReference>
<protein>
    <submittedName>
        <fullName evidence="4">ABC transporter extracellular-binding protein YurO</fullName>
    </submittedName>
</protein>
<feature type="chain" id="PRO_5040779308" evidence="3">
    <location>
        <begin position="42"/>
        <end position="453"/>
    </location>
</feature>
<organism evidence="4 5">
    <name type="scientific">Agromyces rhizosphaerae</name>
    <dbReference type="NCBI Taxonomy" id="88374"/>
    <lineage>
        <taxon>Bacteria</taxon>
        <taxon>Bacillati</taxon>
        <taxon>Actinomycetota</taxon>
        <taxon>Actinomycetes</taxon>
        <taxon>Micrococcales</taxon>
        <taxon>Microbacteriaceae</taxon>
        <taxon>Agromyces</taxon>
    </lineage>
</organism>
<proteinExistence type="inferred from homology"/>
<feature type="signal peptide" evidence="3">
    <location>
        <begin position="1"/>
        <end position="41"/>
    </location>
</feature>
<accession>A0A9W6FQI5</accession>
<gene>
    <name evidence="4" type="primary">yurO</name>
    <name evidence="4" type="ORF">ARHIZOSPH14_08990</name>
</gene>
<dbReference type="Gene3D" id="3.40.190.10">
    <property type="entry name" value="Periplasmic binding protein-like II"/>
    <property type="match status" value="2"/>
</dbReference>
<dbReference type="EMBL" id="BSDP01000001">
    <property type="protein sequence ID" value="GLI26657.1"/>
    <property type="molecule type" value="Genomic_DNA"/>
</dbReference>
<keyword evidence="2" id="KW-0813">Transport</keyword>
<evidence type="ECO:0000256" key="2">
    <source>
        <dbReference type="ARBA" id="ARBA00022448"/>
    </source>
</evidence>
<reference evidence="4" key="1">
    <citation type="submission" date="2022-12" db="EMBL/GenBank/DDBJ databases">
        <title>Reference genome sequencing for broad-spectrum identification of bacterial and archaeal isolates by mass spectrometry.</title>
        <authorList>
            <person name="Sekiguchi Y."/>
            <person name="Tourlousse D.M."/>
        </authorList>
    </citation>
    <scope>NUCLEOTIDE SEQUENCE</scope>
    <source>
        <strain evidence="4">14</strain>
    </source>
</reference>
<keyword evidence="3" id="KW-0732">Signal</keyword>
<dbReference type="Pfam" id="PF01547">
    <property type="entry name" value="SBP_bac_1"/>
    <property type="match status" value="1"/>
</dbReference>
<dbReference type="SUPFAM" id="SSF53850">
    <property type="entry name" value="Periplasmic binding protein-like II"/>
    <property type="match status" value="1"/>
</dbReference>
<dbReference type="AlphaFoldDB" id="A0A9W6FQI5"/>
<comment type="caution">
    <text evidence="4">The sequence shown here is derived from an EMBL/GenBank/DDBJ whole genome shotgun (WGS) entry which is preliminary data.</text>
</comment>
<evidence type="ECO:0000313" key="5">
    <source>
        <dbReference type="Proteomes" id="UP001144396"/>
    </source>
</evidence>
<dbReference type="PANTHER" id="PTHR43649">
    <property type="entry name" value="ARABINOSE-BINDING PROTEIN-RELATED"/>
    <property type="match status" value="1"/>
</dbReference>